<keyword evidence="5 11" id="KW-0863">Zinc-finger</keyword>
<comment type="subcellular location">
    <subcellularLocation>
        <location evidence="1 11">Nucleus</location>
    </subcellularLocation>
</comment>
<evidence type="ECO:0000256" key="2">
    <source>
        <dbReference type="ARBA" id="ARBA00005273"/>
    </source>
</evidence>
<evidence type="ECO:0000256" key="1">
    <source>
        <dbReference type="ARBA" id="ARBA00004123"/>
    </source>
</evidence>
<evidence type="ECO:0000256" key="5">
    <source>
        <dbReference type="ARBA" id="ARBA00022771"/>
    </source>
</evidence>
<dbReference type="GO" id="GO:0006289">
    <property type="term" value="P:nucleotide-excision repair"/>
    <property type="evidence" value="ECO:0007669"/>
    <property type="project" value="UniProtKB-UniRule"/>
</dbReference>
<feature type="compositionally biased region" description="Polar residues" evidence="12">
    <location>
        <begin position="281"/>
        <end position="291"/>
    </location>
</feature>
<reference evidence="13" key="1">
    <citation type="journal article" date="2020" name="bioRxiv">
        <title>Hybrid origin of Populus tomentosa Carr. identified through genome sequencing and phylogenomic analysis.</title>
        <authorList>
            <person name="An X."/>
            <person name="Gao K."/>
            <person name="Chen Z."/>
            <person name="Li J."/>
            <person name="Yang X."/>
            <person name="Yang X."/>
            <person name="Zhou J."/>
            <person name="Guo T."/>
            <person name="Zhao T."/>
            <person name="Huang S."/>
            <person name="Miao D."/>
            <person name="Khan W.U."/>
            <person name="Rao P."/>
            <person name="Ye M."/>
            <person name="Lei B."/>
            <person name="Liao W."/>
            <person name="Wang J."/>
            <person name="Ji L."/>
            <person name="Li Y."/>
            <person name="Guo B."/>
            <person name="Mustafa N.S."/>
            <person name="Li S."/>
            <person name="Yun Q."/>
            <person name="Keller S.R."/>
            <person name="Mao J."/>
            <person name="Zhang R."/>
            <person name="Strauss S.H."/>
        </authorList>
    </citation>
    <scope>NUCLEOTIDE SEQUENCE</scope>
    <source>
        <strain evidence="13">GM15</strain>
        <tissue evidence="13">Leaf</tissue>
    </source>
</reference>
<evidence type="ECO:0000256" key="9">
    <source>
        <dbReference type="ARBA" id="ARBA00023204"/>
    </source>
</evidence>
<evidence type="ECO:0000256" key="11">
    <source>
        <dbReference type="RuleBase" id="RU368090"/>
    </source>
</evidence>
<keyword evidence="4 11" id="KW-0227">DNA damage</keyword>
<feature type="compositionally biased region" description="Low complexity" evidence="12">
    <location>
        <begin position="18"/>
        <end position="27"/>
    </location>
</feature>
<dbReference type="Pfam" id="PF03850">
    <property type="entry name" value="Tfb4"/>
    <property type="match status" value="1"/>
</dbReference>
<evidence type="ECO:0000313" key="14">
    <source>
        <dbReference type="Proteomes" id="UP000886885"/>
    </source>
</evidence>
<keyword evidence="7 11" id="KW-0805">Transcription regulation</keyword>
<dbReference type="InterPro" id="IPR004600">
    <property type="entry name" value="TFIIH_Tfb4/GTF2H3"/>
</dbReference>
<dbReference type="PANTHER" id="PTHR12831:SF0">
    <property type="entry name" value="GENERAL TRANSCRIPTION FACTOR IIH SUBUNIT 3"/>
    <property type="match status" value="1"/>
</dbReference>
<dbReference type="EMBL" id="JAAWWB010001975">
    <property type="protein sequence ID" value="KAG6735608.1"/>
    <property type="molecule type" value="Genomic_DNA"/>
</dbReference>
<dbReference type="PANTHER" id="PTHR12831">
    <property type="entry name" value="TRANSCRIPTION INITIATION FACTOR IIH TFIIH , POLYPEPTIDE 3-RELATED"/>
    <property type="match status" value="1"/>
</dbReference>
<keyword evidence="3 11" id="KW-0479">Metal-binding</keyword>
<dbReference type="AlphaFoldDB" id="A0A8X7XLU5"/>
<dbReference type="InterPro" id="IPR036465">
    <property type="entry name" value="vWFA_dom_sf"/>
</dbReference>
<proteinExistence type="inferred from homology"/>
<evidence type="ECO:0000256" key="8">
    <source>
        <dbReference type="ARBA" id="ARBA00023163"/>
    </source>
</evidence>
<name>A0A8X7XLU5_POPTO</name>
<feature type="region of interest" description="Disordered" evidence="12">
    <location>
        <begin position="219"/>
        <end position="291"/>
    </location>
</feature>
<keyword evidence="6 11" id="KW-0862">Zinc</keyword>
<keyword evidence="14" id="KW-1185">Reference proteome</keyword>
<evidence type="ECO:0000256" key="4">
    <source>
        <dbReference type="ARBA" id="ARBA00022763"/>
    </source>
</evidence>
<dbReference type="GO" id="GO:0000439">
    <property type="term" value="C:transcription factor TFIIH core complex"/>
    <property type="evidence" value="ECO:0007669"/>
    <property type="project" value="UniProtKB-UniRule"/>
</dbReference>
<dbReference type="OrthoDB" id="17307at2759"/>
<protein>
    <recommendedName>
        <fullName evidence="11">General transcription and DNA repair factor IIH subunit TFB4</fullName>
    </recommendedName>
    <alternativeName>
        <fullName evidence="11">RNA polymerase II transcription factor B subunit 4</fullName>
    </alternativeName>
</protein>
<sequence length="291" mass="32025">MIKDEKPGEEQSQRVIKSSLLSGSSGSPDGSEQHVGVMNATFSAPCSLVPIDSCHLGAHNPVFLQQASCVTRGVYVKSQQVSFVNHRPSISFAPVVAVQWRICSISAATQQQQCSRPEERGGKANWTGEREKQTKQGGRRSRTGQTEGTEKNENTLTREGNRSQNHKNEEEEKSSANQSLLEHEQQLHSLTNRYSNSISSGRPDNKSVEEDKMLESCSFGGSGEKAFVPSKTEKLNPIQCEESSSRGQTREDLKQIPGASAKNQENGAQTAEQFPPYFTFDPQSKPSYSCR</sequence>
<keyword evidence="8 11" id="KW-0804">Transcription</keyword>
<dbReference type="GO" id="GO:0008270">
    <property type="term" value="F:zinc ion binding"/>
    <property type="evidence" value="ECO:0007669"/>
    <property type="project" value="UniProtKB-KW"/>
</dbReference>
<feature type="compositionally biased region" description="Polar residues" evidence="12">
    <location>
        <begin position="261"/>
        <end position="272"/>
    </location>
</feature>
<evidence type="ECO:0000313" key="13">
    <source>
        <dbReference type="EMBL" id="KAG6735608.1"/>
    </source>
</evidence>
<evidence type="ECO:0000256" key="3">
    <source>
        <dbReference type="ARBA" id="ARBA00022723"/>
    </source>
</evidence>
<comment type="caution">
    <text evidence="13">The sequence shown here is derived from an EMBL/GenBank/DDBJ whole genome shotgun (WGS) entry which is preliminary data.</text>
</comment>
<dbReference type="GO" id="GO:0005675">
    <property type="term" value="C:transcription factor TFIIH holo complex"/>
    <property type="evidence" value="ECO:0007669"/>
    <property type="project" value="UniProtKB-UniRule"/>
</dbReference>
<comment type="similarity">
    <text evidence="2 11">Belongs to the TFB4 family.</text>
</comment>
<dbReference type="GO" id="GO:0006355">
    <property type="term" value="P:regulation of DNA-templated transcription"/>
    <property type="evidence" value="ECO:0007669"/>
    <property type="project" value="InterPro"/>
</dbReference>
<comment type="function">
    <text evidence="11">Component of the general transcription and DNA repair factor IIH (TFIIH) core complex, which is involved in general and transcription-coupled nucleotide excision repair (NER) of damaged DNA and, when complexed to CAK, in RNA transcription by RNA polymerase II. In NER, TFIIH acts by opening DNA around the lesion to allow the excision of the damaged oligonucleotide and its replacement by a new DNA fragment. In transcription, TFIIH has an essential role in transcription initiation. When the pre-initiation complex (PIC) has been established, TFIIH is required for promoter opening and promoter escape. Phosphorylation of the C-terminal tail (CTD) of the largest subunit of RNA polymerase II by the kinase module CAK controls the initiation of transcription.</text>
</comment>
<gene>
    <name evidence="13" type="ORF">POTOM_061751</name>
</gene>
<dbReference type="Proteomes" id="UP000886885">
    <property type="component" value="Unassembled WGS sequence"/>
</dbReference>
<organism evidence="13 14">
    <name type="scientific">Populus tomentosa</name>
    <name type="common">Chinese white poplar</name>
    <dbReference type="NCBI Taxonomy" id="118781"/>
    <lineage>
        <taxon>Eukaryota</taxon>
        <taxon>Viridiplantae</taxon>
        <taxon>Streptophyta</taxon>
        <taxon>Embryophyta</taxon>
        <taxon>Tracheophyta</taxon>
        <taxon>Spermatophyta</taxon>
        <taxon>Magnoliopsida</taxon>
        <taxon>eudicotyledons</taxon>
        <taxon>Gunneridae</taxon>
        <taxon>Pentapetalae</taxon>
        <taxon>rosids</taxon>
        <taxon>fabids</taxon>
        <taxon>Malpighiales</taxon>
        <taxon>Salicaceae</taxon>
        <taxon>Saliceae</taxon>
        <taxon>Populus</taxon>
    </lineage>
</organism>
<feature type="compositionally biased region" description="Basic and acidic residues" evidence="12">
    <location>
        <begin position="1"/>
        <end position="12"/>
    </location>
</feature>
<feature type="region of interest" description="Disordered" evidence="12">
    <location>
        <begin position="111"/>
        <end position="179"/>
    </location>
</feature>
<evidence type="ECO:0000256" key="7">
    <source>
        <dbReference type="ARBA" id="ARBA00023015"/>
    </source>
</evidence>
<keyword evidence="10 11" id="KW-0539">Nucleus</keyword>
<evidence type="ECO:0000256" key="6">
    <source>
        <dbReference type="ARBA" id="ARBA00022833"/>
    </source>
</evidence>
<evidence type="ECO:0000256" key="10">
    <source>
        <dbReference type="ARBA" id="ARBA00023242"/>
    </source>
</evidence>
<keyword evidence="9 11" id="KW-0234">DNA repair</keyword>
<accession>A0A8X7XLU5</accession>
<feature type="region of interest" description="Disordered" evidence="12">
    <location>
        <begin position="1"/>
        <end position="34"/>
    </location>
</feature>
<feature type="compositionally biased region" description="Basic and acidic residues" evidence="12">
    <location>
        <begin position="116"/>
        <end position="134"/>
    </location>
</feature>
<comment type="subunit">
    <text evidence="11">Component of the 7-subunit TFIIH core complex composed of XPB, XPD, TFB1/GTF2H1, GTF2H2/P44, TFB4/GTF2H3, TFB2/GTF2H4 and TFB5/GTF2H5, which is active in NER. The core complex associates with the 3-subunit CDK-activating kinase (CAK) module composed of CYCH1/cyclin H1, CDKD and MAT1/At4g30820 to form the 10-subunit holoenzyme (holo-TFIIH) active in transcription.</text>
</comment>
<evidence type="ECO:0000256" key="12">
    <source>
        <dbReference type="SAM" id="MobiDB-lite"/>
    </source>
</evidence>
<dbReference type="Gene3D" id="3.40.50.410">
    <property type="entry name" value="von Willebrand factor, type A domain"/>
    <property type="match status" value="1"/>
</dbReference>